<dbReference type="RefSeq" id="WP_145451547.1">
    <property type="nucleotide sequence ID" value="NZ_CP037421.1"/>
</dbReference>
<proteinExistence type="predicted"/>
<evidence type="ECO:0000313" key="3">
    <source>
        <dbReference type="Proteomes" id="UP000315647"/>
    </source>
</evidence>
<evidence type="ECO:0000313" key="2">
    <source>
        <dbReference type="EMBL" id="QDT29480.1"/>
    </source>
</evidence>
<keyword evidence="3" id="KW-1185">Reference proteome</keyword>
<name>A0A517QCY0_9PLAN</name>
<dbReference type="EMBL" id="CP037421">
    <property type="protein sequence ID" value="QDT29480.1"/>
    <property type="molecule type" value="Genomic_DNA"/>
</dbReference>
<keyword evidence="1" id="KW-1133">Transmembrane helix</keyword>
<accession>A0A517QCY0</accession>
<dbReference type="AlphaFoldDB" id="A0A517QCY0"/>
<protein>
    <submittedName>
        <fullName evidence="2">Uncharacterized protein</fullName>
    </submittedName>
</protein>
<keyword evidence="1" id="KW-0812">Transmembrane</keyword>
<evidence type="ECO:0000256" key="1">
    <source>
        <dbReference type="SAM" id="Phobius"/>
    </source>
</evidence>
<reference evidence="2 3" key="1">
    <citation type="submission" date="2019-03" db="EMBL/GenBank/DDBJ databases">
        <title>Deep-cultivation of Planctomycetes and their phenomic and genomic characterization uncovers novel biology.</title>
        <authorList>
            <person name="Wiegand S."/>
            <person name="Jogler M."/>
            <person name="Boedeker C."/>
            <person name="Pinto D."/>
            <person name="Vollmers J."/>
            <person name="Rivas-Marin E."/>
            <person name="Kohn T."/>
            <person name="Peeters S.H."/>
            <person name="Heuer A."/>
            <person name="Rast P."/>
            <person name="Oberbeckmann S."/>
            <person name="Bunk B."/>
            <person name="Jeske O."/>
            <person name="Meyerdierks A."/>
            <person name="Storesund J.E."/>
            <person name="Kallscheuer N."/>
            <person name="Luecker S."/>
            <person name="Lage O.M."/>
            <person name="Pohl T."/>
            <person name="Merkel B.J."/>
            <person name="Hornburger P."/>
            <person name="Mueller R.-W."/>
            <person name="Bruemmer F."/>
            <person name="Labrenz M."/>
            <person name="Spormann A.M."/>
            <person name="Op den Camp H."/>
            <person name="Overmann J."/>
            <person name="Amann R."/>
            <person name="Jetten M.S.M."/>
            <person name="Mascher T."/>
            <person name="Medema M.H."/>
            <person name="Devos D.P."/>
            <person name="Kaster A.-K."/>
            <person name="Ovreas L."/>
            <person name="Rohde M."/>
            <person name="Galperin M.Y."/>
            <person name="Jogler C."/>
        </authorList>
    </citation>
    <scope>NUCLEOTIDE SEQUENCE [LARGE SCALE GENOMIC DNA]</scope>
    <source>
        <strain evidence="2 3">Enr10</strain>
    </source>
</reference>
<keyword evidence="1" id="KW-0472">Membrane</keyword>
<organism evidence="2 3">
    <name type="scientific">Gimesia panareensis</name>
    <dbReference type="NCBI Taxonomy" id="2527978"/>
    <lineage>
        <taxon>Bacteria</taxon>
        <taxon>Pseudomonadati</taxon>
        <taxon>Planctomycetota</taxon>
        <taxon>Planctomycetia</taxon>
        <taxon>Planctomycetales</taxon>
        <taxon>Planctomycetaceae</taxon>
        <taxon>Gimesia</taxon>
    </lineage>
</organism>
<feature type="transmembrane region" description="Helical" evidence="1">
    <location>
        <begin position="12"/>
        <end position="32"/>
    </location>
</feature>
<sequence>MSRLQRSKAQLIWFRVGLACVAVVAVVIFIQLQKPKVEETPPPAQQQAIRYDILNDIDQAPARRMLEIMLSKRISERELSLLSHQIRDNYPYQQYKEFSISYLIPDMSKSPGYWARAEYNQGEPEKINILGTSIPELQAFQQAPAPPTGQVLGDWLIEETANASRRVVITKDQGKYYYQMQWSPDSEFKSEELKPLAGATEFAYQDKSKDTIFKIQENGDLELSGPDGVFAVGHPLNSYKVSDL</sequence>
<dbReference type="Proteomes" id="UP000315647">
    <property type="component" value="Chromosome"/>
</dbReference>
<gene>
    <name evidence="2" type="ORF">Enr10x_48350</name>
</gene>